<dbReference type="EMBL" id="CAGS01000414">
    <property type="protein sequence ID" value="CCF85259.1"/>
    <property type="molecule type" value="Genomic_DNA"/>
</dbReference>
<keyword evidence="11" id="KW-1185">Reference proteome</keyword>
<dbReference type="Gene3D" id="1.10.1670.10">
    <property type="entry name" value="Helix-hairpin-Helix base-excision DNA repair enzymes (C-terminal)"/>
    <property type="match status" value="1"/>
</dbReference>
<evidence type="ECO:0000256" key="2">
    <source>
        <dbReference type="ARBA" id="ARBA00008343"/>
    </source>
</evidence>
<dbReference type="InterPro" id="IPR003651">
    <property type="entry name" value="Endonuclease3_FeS-loop_motif"/>
</dbReference>
<dbReference type="GO" id="GO:0006281">
    <property type="term" value="P:DNA repair"/>
    <property type="evidence" value="ECO:0007669"/>
    <property type="project" value="UniProtKB-KW"/>
</dbReference>
<keyword evidence="4" id="KW-0227">DNA damage</keyword>
<dbReference type="OrthoDB" id="9802365at2"/>
<proteinExistence type="inferred from homology"/>
<gene>
    <name evidence="10" type="ORF">NITHO_4710014</name>
</gene>
<reference evidence="10 11" key="1">
    <citation type="journal article" date="2012" name="ISME J.">
        <title>Nitrification expanded: discovery, physiology and genomics of a nitrite-oxidizing bacterium from the phylum Chloroflexi.</title>
        <authorList>
            <person name="Sorokin D.Y."/>
            <person name="Lucker S."/>
            <person name="Vejmelkova D."/>
            <person name="Kostrikina N.A."/>
            <person name="Kleerebezem R."/>
            <person name="Rijpstra W.I."/>
            <person name="Damste J.S."/>
            <person name="Le Paslier D."/>
            <person name="Muyzer G."/>
            <person name="Wagner M."/>
            <person name="van Loosdrecht M.C."/>
            <person name="Daims H."/>
        </authorList>
    </citation>
    <scope>NUCLEOTIDE SEQUENCE [LARGE SCALE GENOMIC DNA]</scope>
    <source>
        <strain evidence="11">none</strain>
    </source>
</reference>
<dbReference type="InterPro" id="IPR011257">
    <property type="entry name" value="DNA_glycosylase"/>
</dbReference>
<evidence type="ECO:0000256" key="4">
    <source>
        <dbReference type="ARBA" id="ARBA00022763"/>
    </source>
</evidence>
<accession>I4EKP7</accession>
<protein>
    <submittedName>
        <fullName evidence="10">HhH-GPD family protein</fullName>
    </submittedName>
</protein>
<dbReference type="GO" id="GO:0046872">
    <property type="term" value="F:metal ion binding"/>
    <property type="evidence" value="ECO:0007669"/>
    <property type="project" value="UniProtKB-KW"/>
</dbReference>
<keyword evidence="7" id="KW-0411">Iron-sulfur</keyword>
<evidence type="ECO:0000256" key="3">
    <source>
        <dbReference type="ARBA" id="ARBA00022723"/>
    </source>
</evidence>
<dbReference type="GO" id="GO:0051539">
    <property type="term" value="F:4 iron, 4 sulfur cluster binding"/>
    <property type="evidence" value="ECO:0007669"/>
    <property type="project" value="InterPro"/>
</dbReference>
<keyword evidence="6" id="KW-0408">Iron</keyword>
<evidence type="ECO:0000256" key="8">
    <source>
        <dbReference type="ARBA" id="ARBA00023204"/>
    </source>
</evidence>
<keyword evidence="5" id="KW-0378">Hydrolase</keyword>
<evidence type="ECO:0000256" key="5">
    <source>
        <dbReference type="ARBA" id="ARBA00022801"/>
    </source>
</evidence>
<evidence type="ECO:0000256" key="6">
    <source>
        <dbReference type="ARBA" id="ARBA00023004"/>
    </source>
</evidence>
<keyword evidence="8" id="KW-0234">DNA repair</keyword>
<keyword evidence="3" id="KW-0479">Metal-binding</keyword>
<dbReference type="SUPFAM" id="SSF48150">
    <property type="entry name" value="DNA-glycosylase"/>
    <property type="match status" value="1"/>
</dbReference>
<evidence type="ECO:0000313" key="11">
    <source>
        <dbReference type="Proteomes" id="UP000004221"/>
    </source>
</evidence>
<evidence type="ECO:0000256" key="1">
    <source>
        <dbReference type="ARBA" id="ARBA00001966"/>
    </source>
</evidence>
<organism evidence="10 11">
    <name type="scientific">Nitrolancea hollandica Lb</name>
    <dbReference type="NCBI Taxonomy" id="1129897"/>
    <lineage>
        <taxon>Bacteria</taxon>
        <taxon>Pseudomonadati</taxon>
        <taxon>Thermomicrobiota</taxon>
        <taxon>Thermomicrobia</taxon>
        <taxon>Sphaerobacterales</taxon>
        <taxon>Sphaerobacterineae</taxon>
        <taxon>Sphaerobacteraceae</taxon>
        <taxon>Nitrolancea</taxon>
    </lineage>
</organism>
<dbReference type="Proteomes" id="UP000004221">
    <property type="component" value="Unassembled WGS sequence"/>
</dbReference>
<evidence type="ECO:0000313" key="10">
    <source>
        <dbReference type="EMBL" id="CCF85259.1"/>
    </source>
</evidence>
<dbReference type="GO" id="GO:0140097">
    <property type="term" value="F:catalytic activity, acting on DNA"/>
    <property type="evidence" value="ECO:0007669"/>
    <property type="project" value="UniProtKB-ARBA"/>
</dbReference>
<dbReference type="Pfam" id="PF10576">
    <property type="entry name" value="EndIII_4Fe-2S"/>
    <property type="match status" value="1"/>
</dbReference>
<dbReference type="GO" id="GO:0016798">
    <property type="term" value="F:hydrolase activity, acting on glycosyl bonds"/>
    <property type="evidence" value="ECO:0007669"/>
    <property type="project" value="UniProtKB-KW"/>
</dbReference>
<dbReference type="AlphaFoldDB" id="I4EKP7"/>
<dbReference type="PROSITE" id="PS00764">
    <property type="entry name" value="ENDONUCLEASE_III_1"/>
    <property type="match status" value="1"/>
</dbReference>
<keyword evidence="9" id="KW-0326">Glycosidase</keyword>
<dbReference type="InterPro" id="IPR004035">
    <property type="entry name" value="Endouclease-III_FeS-bd_BS"/>
</dbReference>
<comment type="similarity">
    <text evidence="2">Belongs to the Nth/MutY family.</text>
</comment>
<evidence type="ECO:0000256" key="9">
    <source>
        <dbReference type="ARBA" id="ARBA00023295"/>
    </source>
</evidence>
<dbReference type="InterPro" id="IPR023170">
    <property type="entry name" value="HhH_base_excis_C"/>
</dbReference>
<comment type="caution">
    <text evidence="10">The sequence shown here is derived from an EMBL/GenBank/DDBJ whole genome shotgun (WGS) entry which is preliminary data.</text>
</comment>
<sequence>MELGAVQCIARKPACLTCPLAVHCRAYPQIQTLLTDRRDGVRRRREEPFEGSNRYYRGRVVEALRGLSDGETLDLTRLGPKVREDFSSEHLVWLAGIVDGLRQDGLAEIAEETAEYDATDPGLVRVRLPRSAPE</sequence>
<comment type="cofactor">
    <cofactor evidence="1">
        <name>[4Fe-4S] cluster</name>
        <dbReference type="ChEBI" id="CHEBI:49883"/>
    </cofactor>
</comment>
<name>I4EKP7_9BACT</name>
<evidence type="ECO:0000256" key="7">
    <source>
        <dbReference type="ARBA" id="ARBA00023014"/>
    </source>
</evidence>